<dbReference type="Pfam" id="PF21162">
    <property type="entry name" value="ETFQO_UQ-bd"/>
    <property type="match status" value="1"/>
</dbReference>
<dbReference type="EMBL" id="LRPM01000033">
    <property type="protein sequence ID" value="KWZ78106.1"/>
    <property type="molecule type" value="Genomic_DNA"/>
</dbReference>
<comment type="caution">
    <text evidence="8">The sequence shown here is derived from an EMBL/GenBank/DDBJ whole genome shotgun (WGS) entry which is preliminary data.</text>
</comment>
<evidence type="ECO:0000256" key="4">
    <source>
        <dbReference type="ARBA" id="ARBA00022827"/>
    </source>
</evidence>
<dbReference type="PANTHER" id="PTHR43624">
    <property type="entry name" value="ELECTRON TRANSFER FLAVOPROTEIN-QUINONE OXIDOREDUCTASE YDIS-RELATED"/>
    <property type="match status" value="1"/>
</dbReference>
<feature type="domain" description="ETF-QO/FixC ubiquinone-binding" evidence="7">
    <location>
        <begin position="188"/>
        <end position="284"/>
    </location>
</feature>
<evidence type="ECO:0000256" key="6">
    <source>
        <dbReference type="SAM" id="Phobius"/>
    </source>
</evidence>
<evidence type="ECO:0000313" key="8">
    <source>
        <dbReference type="EMBL" id="KWZ78106.1"/>
    </source>
</evidence>
<name>A0A133KEZ6_9FIRM</name>
<dbReference type="InterPro" id="IPR039651">
    <property type="entry name" value="FixC-like"/>
</dbReference>
<dbReference type="Gene3D" id="3.50.50.60">
    <property type="entry name" value="FAD/NAD(P)-binding domain"/>
    <property type="match status" value="1"/>
</dbReference>
<accession>A0A133KEZ6</accession>
<evidence type="ECO:0000256" key="2">
    <source>
        <dbReference type="ARBA" id="ARBA00006796"/>
    </source>
</evidence>
<keyword evidence="3" id="KW-0285">Flavoprotein</keyword>
<reference evidence="9" key="1">
    <citation type="submission" date="2016-01" db="EMBL/GenBank/DDBJ databases">
        <authorList>
            <person name="Mitreva M."/>
            <person name="Pepin K.H."/>
            <person name="Mihindukulasuriya K.A."/>
            <person name="Fulton R."/>
            <person name="Fronick C."/>
            <person name="O'Laughlin M."/>
            <person name="Miner T."/>
            <person name="Herter B."/>
            <person name="Rosa B.A."/>
            <person name="Cordes M."/>
            <person name="Tomlinson C."/>
            <person name="Wollam A."/>
            <person name="Palsikar V.B."/>
            <person name="Mardis E.R."/>
            <person name="Wilson R.K."/>
        </authorList>
    </citation>
    <scope>NUCLEOTIDE SEQUENCE [LARGE SCALE GENOMIC DNA]</scope>
    <source>
        <strain evidence="9">MJR8151</strain>
    </source>
</reference>
<keyword evidence="9" id="KW-1185">Reference proteome</keyword>
<evidence type="ECO:0000256" key="3">
    <source>
        <dbReference type="ARBA" id="ARBA00022630"/>
    </source>
</evidence>
<dbReference type="Pfam" id="PF12831">
    <property type="entry name" value="FAD_oxidored"/>
    <property type="match status" value="1"/>
</dbReference>
<keyword evidence="6" id="KW-1133">Transmembrane helix</keyword>
<dbReference type="InterPro" id="IPR036188">
    <property type="entry name" value="FAD/NAD-bd_sf"/>
</dbReference>
<keyword evidence="5" id="KW-0560">Oxidoreductase</keyword>
<evidence type="ECO:0000313" key="9">
    <source>
        <dbReference type="Proteomes" id="UP000070383"/>
    </source>
</evidence>
<gene>
    <name evidence="8" type="ORF">HMPREF3200_00904</name>
</gene>
<comment type="similarity">
    <text evidence="2">Belongs to the ETF-QO/FixC family.</text>
</comment>
<feature type="transmembrane region" description="Helical" evidence="6">
    <location>
        <begin position="12"/>
        <end position="29"/>
    </location>
</feature>
<protein>
    <submittedName>
        <fullName evidence="8">FAD dependent oxidoreductase</fullName>
    </submittedName>
</protein>
<keyword evidence="6" id="KW-0812">Transmembrane</keyword>
<dbReference type="STRING" id="33036.HMPREF3200_00904"/>
<dbReference type="SUPFAM" id="SSF54373">
    <property type="entry name" value="FAD-linked reductases, C-terminal domain"/>
    <property type="match status" value="1"/>
</dbReference>
<dbReference type="Proteomes" id="UP000070383">
    <property type="component" value="Unassembled WGS sequence"/>
</dbReference>
<dbReference type="PANTHER" id="PTHR43624:SF2">
    <property type="entry name" value="ELECTRON TRANSFER FLAVOPROTEIN-QUINONE OXIDOREDUCTASE YDIS-RELATED"/>
    <property type="match status" value="1"/>
</dbReference>
<keyword evidence="4" id="KW-0274">FAD</keyword>
<sequence>MGEKMSEDKFDVIIVGGGVAGLAASIVLAENDFEVLLVERGDYCGAKNVTGGRLYGHSLEKIIPNFADEAPIERKVVKEKISMMGAKSSLDIGYSSKELGKDKDSSSYVVLHSKFDQYLAEKAEEAGVAIITGVLVDEILVEDGKVVGINATGEEMYADAVIVADGVNSLLSQQLGVKKELEPSQVAVGAKEVIELSEEIINERFNLESGEGMSWLSCGDPTMGGFGGGFIYTNKDSISIGVVATLSDIGYANTSINDLLERFKEHESVAPFIKGGKTIEYSAHLVPEEGLHMIPELFGDGFLVVGDAAGFCVNLGYTVRGMDFAIESGRLAALSLIAAKERGDYSKESLAIYKTLVDQSFIMKDLQTFKAFPTILSRREIFKDFPEILNDVAARAFTVNGGDTKGFIMGTVNDLASRMSAGQISDFISTVMEAM</sequence>
<keyword evidence="6" id="KW-0472">Membrane</keyword>
<evidence type="ECO:0000256" key="1">
    <source>
        <dbReference type="ARBA" id="ARBA00001974"/>
    </source>
</evidence>
<evidence type="ECO:0000256" key="5">
    <source>
        <dbReference type="ARBA" id="ARBA00023002"/>
    </source>
</evidence>
<proteinExistence type="inferred from homology"/>
<dbReference type="PATRIC" id="fig|33036.3.peg.897"/>
<dbReference type="SUPFAM" id="SSF51905">
    <property type="entry name" value="FAD/NAD(P)-binding domain"/>
    <property type="match status" value="1"/>
</dbReference>
<evidence type="ECO:0000259" key="7">
    <source>
        <dbReference type="Pfam" id="PF21162"/>
    </source>
</evidence>
<dbReference type="InterPro" id="IPR049398">
    <property type="entry name" value="ETF-QO/FixC_UQ-bd"/>
</dbReference>
<dbReference type="GO" id="GO:0016491">
    <property type="term" value="F:oxidoreductase activity"/>
    <property type="evidence" value="ECO:0007669"/>
    <property type="project" value="UniProtKB-KW"/>
</dbReference>
<comment type="cofactor">
    <cofactor evidence="1">
        <name>FAD</name>
        <dbReference type="ChEBI" id="CHEBI:57692"/>
    </cofactor>
</comment>
<dbReference type="AlphaFoldDB" id="A0A133KEZ6"/>
<dbReference type="PRINTS" id="PR00420">
    <property type="entry name" value="RNGMNOXGNASE"/>
</dbReference>
<organism evidence="8 9">
    <name type="scientific">Anaerococcus tetradius</name>
    <dbReference type="NCBI Taxonomy" id="33036"/>
    <lineage>
        <taxon>Bacteria</taxon>
        <taxon>Bacillati</taxon>
        <taxon>Bacillota</taxon>
        <taxon>Tissierellia</taxon>
        <taxon>Tissierellales</taxon>
        <taxon>Peptoniphilaceae</taxon>
        <taxon>Anaerococcus</taxon>
    </lineage>
</organism>